<proteinExistence type="inferred from homology"/>
<dbReference type="PRINTS" id="PR00359">
    <property type="entry name" value="BP450"/>
</dbReference>
<dbReference type="Pfam" id="PF00067">
    <property type="entry name" value="p450"/>
    <property type="match status" value="1"/>
</dbReference>
<comment type="caution">
    <text evidence="2">The sequence shown here is derived from an EMBL/GenBank/DDBJ whole genome shotgun (WGS) entry which is preliminary data.</text>
</comment>
<reference evidence="3" key="1">
    <citation type="journal article" date="2019" name="Int. J. Syst. Evol. Microbiol.">
        <title>The Global Catalogue of Microorganisms (GCM) 10K type strain sequencing project: providing services to taxonomists for standard genome sequencing and annotation.</title>
        <authorList>
            <consortium name="The Broad Institute Genomics Platform"/>
            <consortium name="The Broad Institute Genome Sequencing Center for Infectious Disease"/>
            <person name="Wu L."/>
            <person name="Ma J."/>
        </authorList>
    </citation>
    <scope>NUCLEOTIDE SEQUENCE [LARGE SCALE GENOMIC DNA]</scope>
    <source>
        <strain evidence="3">CGMCC 4.7677</strain>
    </source>
</reference>
<dbReference type="SUPFAM" id="SSF48264">
    <property type="entry name" value="Cytochrome P450"/>
    <property type="match status" value="1"/>
</dbReference>
<dbReference type="InterPro" id="IPR001128">
    <property type="entry name" value="Cyt_P450"/>
</dbReference>
<dbReference type="Proteomes" id="UP000605897">
    <property type="component" value="Unassembled WGS sequence"/>
</dbReference>
<evidence type="ECO:0000313" key="2">
    <source>
        <dbReference type="EMBL" id="GHE88822.1"/>
    </source>
</evidence>
<name>A0ABQ3ITF7_9PSEU</name>
<comment type="similarity">
    <text evidence="1">Belongs to the cytochrome P450 family.</text>
</comment>
<dbReference type="EMBL" id="BNAU01000002">
    <property type="protein sequence ID" value="GHE88822.1"/>
    <property type="molecule type" value="Genomic_DNA"/>
</dbReference>
<dbReference type="InterPro" id="IPR002397">
    <property type="entry name" value="Cyt_P450_B"/>
</dbReference>
<protein>
    <submittedName>
        <fullName evidence="2">Cytochrome P450</fullName>
    </submittedName>
</protein>
<keyword evidence="3" id="KW-1185">Reference proteome</keyword>
<evidence type="ECO:0000256" key="1">
    <source>
        <dbReference type="ARBA" id="ARBA00010617"/>
    </source>
</evidence>
<sequence>MAAREQPVEQLNVGDPEFWQEGPPLELFARMRAECPVHWSGPPGPQDMPGFWSVTRAKDIEAVSRDWKTYSSQRTGIDNLDNKVITELDNKTFIAMDPPRHDRFKTLFLERFTPSRIAADEPWIRGIVDTVFSRIEGRETVDLVEEVAQPIVSRVIHGMCGIPEEEDAKWAAYMNRYMAREDPGYNPGGLDEYVNEFVPFLVREATKMIEPRRRADAGPNPGTEDLISVMVNGEVEGAPLTDEEIAMTILLVLSAGNDSTKSTYVSAMKALMEHPDQLQLLVDDPSLIPSAVEEALRMFPPFTSFCRTATRDVELGGKLVRENEKVAMWYSSGNRDESRYENPDVFDVRRNPEHQAFGGGGRHFCLGAALARLELRLMIEGTLKRYPGIRLAGETSRASSYSLNQYTAMPVRLR</sequence>
<dbReference type="RefSeq" id="WP_191244323.1">
    <property type="nucleotide sequence ID" value="NZ_BNAU01000002.1"/>
</dbReference>
<dbReference type="PANTHER" id="PTHR46696">
    <property type="entry name" value="P450, PUTATIVE (EUROFUNG)-RELATED"/>
    <property type="match status" value="1"/>
</dbReference>
<gene>
    <name evidence="2" type="ORF">GCM10017786_21050</name>
</gene>
<evidence type="ECO:0000313" key="3">
    <source>
        <dbReference type="Proteomes" id="UP000605897"/>
    </source>
</evidence>
<dbReference type="PANTHER" id="PTHR46696:SF1">
    <property type="entry name" value="CYTOCHROME P450 YJIB-RELATED"/>
    <property type="match status" value="1"/>
</dbReference>
<accession>A0ABQ3ITF7</accession>
<organism evidence="2 3">
    <name type="scientific">Amycolatopsis deserti</name>
    <dbReference type="NCBI Taxonomy" id="185696"/>
    <lineage>
        <taxon>Bacteria</taxon>
        <taxon>Bacillati</taxon>
        <taxon>Actinomycetota</taxon>
        <taxon>Actinomycetes</taxon>
        <taxon>Pseudonocardiales</taxon>
        <taxon>Pseudonocardiaceae</taxon>
        <taxon>Amycolatopsis</taxon>
    </lineage>
</organism>
<dbReference type="InterPro" id="IPR036396">
    <property type="entry name" value="Cyt_P450_sf"/>
</dbReference>
<dbReference type="Gene3D" id="1.10.630.10">
    <property type="entry name" value="Cytochrome P450"/>
    <property type="match status" value="1"/>
</dbReference>